<evidence type="ECO:0000256" key="14">
    <source>
        <dbReference type="PROSITE-ProRule" id="PRU00723"/>
    </source>
</evidence>
<dbReference type="WBParaSite" id="sdigi.contig136.g5054.t1">
    <property type="protein sequence ID" value="sdigi.contig136.g5054.t1"/>
    <property type="gene ID" value="sdigi.contig136.g5054"/>
</dbReference>
<dbReference type="FunFam" id="3.30.70.330:FF:000476">
    <property type="entry name" value="Zinc finger CCCH domain-containing protein 4"/>
    <property type="match status" value="1"/>
</dbReference>
<keyword evidence="10" id="KW-0508">mRNA splicing</keyword>
<dbReference type="InterPro" id="IPR012677">
    <property type="entry name" value="Nucleotide-bd_a/b_plait_sf"/>
</dbReference>
<dbReference type="Pfam" id="PF00076">
    <property type="entry name" value="RRM_1"/>
    <property type="match status" value="1"/>
</dbReference>
<dbReference type="InterPro" id="IPR036855">
    <property type="entry name" value="Znf_CCCH_sf"/>
</dbReference>
<dbReference type="GO" id="GO:0008380">
    <property type="term" value="P:RNA splicing"/>
    <property type="evidence" value="ECO:0007669"/>
    <property type="project" value="UniProtKB-KW"/>
</dbReference>
<feature type="zinc finger region" description="C3H1-type" evidence="14">
    <location>
        <begin position="162"/>
        <end position="189"/>
    </location>
</feature>
<keyword evidence="12" id="KW-0687">Ribonucleoprotein</keyword>
<keyword evidence="8 13" id="KW-0694">RNA-binding</keyword>
<organism evidence="17 18">
    <name type="scientific">Setaria digitata</name>
    <dbReference type="NCBI Taxonomy" id="48799"/>
    <lineage>
        <taxon>Eukaryota</taxon>
        <taxon>Metazoa</taxon>
        <taxon>Ecdysozoa</taxon>
        <taxon>Nematoda</taxon>
        <taxon>Chromadorea</taxon>
        <taxon>Rhabditida</taxon>
        <taxon>Spirurina</taxon>
        <taxon>Spiruromorpha</taxon>
        <taxon>Filarioidea</taxon>
        <taxon>Setariidae</taxon>
        <taxon>Setaria</taxon>
    </lineage>
</organism>
<dbReference type="Gene3D" id="4.10.1000.10">
    <property type="entry name" value="Zinc finger, CCCH-type"/>
    <property type="match status" value="1"/>
</dbReference>
<dbReference type="GO" id="GO:0000974">
    <property type="term" value="C:Prp19 complex"/>
    <property type="evidence" value="ECO:0007669"/>
    <property type="project" value="TreeGrafter"/>
</dbReference>
<evidence type="ECO:0000256" key="6">
    <source>
        <dbReference type="ARBA" id="ARBA00022771"/>
    </source>
</evidence>
<dbReference type="FunFam" id="4.10.1000.10:FF:000006">
    <property type="entry name" value="Putative pre-mrna-splicing factor rbm22"/>
    <property type="match status" value="1"/>
</dbReference>
<dbReference type="SMART" id="SM00360">
    <property type="entry name" value="RRM"/>
    <property type="match status" value="1"/>
</dbReference>
<dbReference type="InterPro" id="IPR048995">
    <property type="entry name" value="STL11/RBM22-like_N"/>
</dbReference>
<accession>A0A915PJN8</accession>
<dbReference type="SUPFAM" id="SSF46911">
    <property type="entry name" value="Ribosomal protein S18"/>
    <property type="match status" value="1"/>
</dbReference>
<evidence type="ECO:0000259" key="16">
    <source>
        <dbReference type="PROSITE" id="PS50103"/>
    </source>
</evidence>
<dbReference type="GO" id="GO:0017070">
    <property type="term" value="F:U6 snRNA binding"/>
    <property type="evidence" value="ECO:0007669"/>
    <property type="project" value="TreeGrafter"/>
</dbReference>
<dbReference type="PROSITE" id="PS50102">
    <property type="entry name" value="RRM"/>
    <property type="match status" value="1"/>
</dbReference>
<dbReference type="Pfam" id="PF21369">
    <property type="entry name" value="STL11_N"/>
    <property type="match status" value="1"/>
</dbReference>
<dbReference type="InterPro" id="IPR001648">
    <property type="entry name" value="Ribosomal_bS18"/>
</dbReference>
<evidence type="ECO:0000256" key="4">
    <source>
        <dbReference type="ARBA" id="ARBA00022723"/>
    </source>
</evidence>
<dbReference type="PANTHER" id="PTHR14089:SF6">
    <property type="entry name" value="PRE-MRNA-SPLICING FACTOR RBM22"/>
    <property type="match status" value="1"/>
</dbReference>
<dbReference type="GO" id="GO:0071007">
    <property type="term" value="C:U2-type catalytic step 2 spliceosome"/>
    <property type="evidence" value="ECO:0007669"/>
    <property type="project" value="TreeGrafter"/>
</dbReference>
<dbReference type="CDD" id="cd12224">
    <property type="entry name" value="RRM_RBM22"/>
    <property type="match status" value="1"/>
</dbReference>
<evidence type="ECO:0000256" key="7">
    <source>
        <dbReference type="ARBA" id="ARBA00022833"/>
    </source>
</evidence>
<evidence type="ECO:0000256" key="3">
    <source>
        <dbReference type="ARBA" id="ARBA00022664"/>
    </source>
</evidence>
<dbReference type="GO" id="GO:0005840">
    <property type="term" value="C:ribosome"/>
    <property type="evidence" value="ECO:0007669"/>
    <property type="project" value="UniProtKB-KW"/>
</dbReference>
<keyword evidence="6 14" id="KW-0863">Zinc-finger</keyword>
<keyword evidence="17" id="KW-1185">Reference proteome</keyword>
<evidence type="ECO:0000256" key="10">
    <source>
        <dbReference type="ARBA" id="ARBA00023187"/>
    </source>
</evidence>
<dbReference type="GO" id="GO:0008270">
    <property type="term" value="F:zinc ion binding"/>
    <property type="evidence" value="ECO:0007669"/>
    <property type="project" value="UniProtKB-KW"/>
</dbReference>
<feature type="domain" description="RRM" evidence="15">
    <location>
        <begin position="235"/>
        <end position="310"/>
    </location>
</feature>
<feature type="domain" description="C3H1-type" evidence="16">
    <location>
        <begin position="162"/>
        <end position="189"/>
    </location>
</feature>
<keyword evidence="5" id="KW-0747">Spliceosome</keyword>
<evidence type="ECO:0000256" key="12">
    <source>
        <dbReference type="ARBA" id="ARBA00023274"/>
    </source>
</evidence>
<keyword evidence="11" id="KW-0539">Nucleus</keyword>
<evidence type="ECO:0000256" key="8">
    <source>
        <dbReference type="ARBA" id="ARBA00022884"/>
    </source>
</evidence>
<dbReference type="Gene3D" id="4.10.640.10">
    <property type="entry name" value="Ribosomal protein S18"/>
    <property type="match status" value="1"/>
</dbReference>
<dbReference type="GO" id="GO:0006412">
    <property type="term" value="P:translation"/>
    <property type="evidence" value="ECO:0007669"/>
    <property type="project" value="InterPro"/>
</dbReference>
<dbReference type="SMART" id="SM00356">
    <property type="entry name" value="ZnF_C3H1"/>
    <property type="match status" value="1"/>
</dbReference>
<dbReference type="PROSITE" id="PS50103">
    <property type="entry name" value="ZF_C3H1"/>
    <property type="match status" value="1"/>
</dbReference>
<dbReference type="GO" id="GO:0036002">
    <property type="term" value="F:pre-mRNA binding"/>
    <property type="evidence" value="ECO:0007669"/>
    <property type="project" value="TreeGrafter"/>
</dbReference>
<dbReference type="InterPro" id="IPR000571">
    <property type="entry name" value="Znf_CCCH"/>
</dbReference>
<evidence type="ECO:0000313" key="18">
    <source>
        <dbReference type="WBParaSite" id="sdigi.contig136.g5054.t1"/>
    </source>
</evidence>
<dbReference type="SUPFAM" id="SSF54928">
    <property type="entry name" value="RNA-binding domain, RBD"/>
    <property type="match status" value="1"/>
</dbReference>
<dbReference type="Gene3D" id="3.30.70.330">
    <property type="match status" value="1"/>
</dbReference>
<keyword evidence="4 14" id="KW-0479">Metal-binding</keyword>
<evidence type="ECO:0000256" key="9">
    <source>
        <dbReference type="ARBA" id="ARBA00022980"/>
    </source>
</evidence>
<dbReference type="AlphaFoldDB" id="A0A915PJN8"/>
<keyword evidence="7 14" id="KW-0862">Zinc</keyword>
<keyword evidence="3" id="KW-0507">mRNA processing</keyword>
<dbReference type="InterPro" id="IPR036870">
    <property type="entry name" value="Ribosomal_bS18_sf"/>
</dbReference>
<sequence length="590" mass="67460">MGRYGYSDFLLSKQYFVLFEFPILCQTCLGSNPYIRMLKDRHGAECKICQRPFTCFRWMPGKGMRYKKTEVCQTCAKMKNVCQTCLLDLEFGLPVQVRDHALQMQDDLPRQGANRDYYIQNQERELALTDGTTPGGALAKITDAASNDLLKKLARNQPYYQRNKPHICSFFVKGECRRGEECPYRHEKPSDPDDPLSHQNMRDRYYGNNDPVAEKLLTRAKALPVLQAPEDTTITTLYVGDLGPAGVIGEVDLRDYFYQFGEIRSLNLLPNKGCAFISFTTRLAAEKAAERSFNKLILQGRRLKIRWGRPQAQNTQEEKKRAEPVAGLPNPCPLPDLFDEEAISSKRPRIDHIPMPPLPPAATYTPPAQLIVPQVPYKGIVSYIPASATKVYYPSQDPQRLGAKVQLLIVIDNAADLKHGLARFFRNKSDFSRTLERSTQMFGAFFHCRFNCIISMIAISGMLSLRRWLRPLILMNRASSSSLSTRTDHYAIEDDDGVVEMRKDPYCKPERQCFLCSKKIELDYKNARLLQQFVSTHITGLCDGQQRRLLETIALSRRAGYMPVFVKDPKYLRDPKLFDPLKPIRPHSYA</sequence>
<dbReference type="Proteomes" id="UP000887581">
    <property type="component" value="Unplaced"/>
</dbReference>
<comment type="similarity">
    <text evidence="2">Belongs to the SLT11 family.</text>
</comment>
<dbReference type="GO" id="GO:0006397">
    <property type="term" value="P:mRNA processing"/>
    <property type="evidence" value="ECO:0007669"/>
    <property type="project" value="UniProtKB-KW"/>
</dbReference>
<evidence type="ECO:0000256" key="13">
    <source>
        <dbReference type="PROSITE-ProRule" id="PRU00176"/>
    </source>
</evidence>
<comment type="subcellular location">
    <subcellularLocation>
        <location evidence="1">Nucleus</location>
    </subcellularLocation>
</comment>
<dbReference type="Pfam" id="PF01084">
    <property type="entry name" value="Ribosomal_S18"/>
    <property type="match status" value="1"/>
</dbReference>
<evidence type="ECO:0000313" key="17">
    <source>
        <dbReference type="Proteomes" id="UP000887581"/>
    </source>
</evidence>
<dbReference type="SUPFAM" id="SSF90229">
    <property type="entry name" value="CCCH zinc finger"/>
    <property type="match status" value="1"/>
</dbReference>
<evidence type="ECO:0000259" key="15">
    <source>
        <dbReference type="PROSITE" id="PS50102"/>
    </source>
</evidence>
<evidence type="ECO:0000256" key="5">
    <source>
        <dbReference type="ARBA" id="ARBA00022728"/>
    </source>
</evidence>
<reference evidence="18" key="1">
    <citation type="submission" date="2022-11" db="UniProtKB">
        <authorList>
            <consortium name="WormBaseParasite"/>
        </authorList>
    </citation>
    <scope>IDENTIFICATION</scope>
</reference>
<dbReference type="GO" id="GO:0071006">
    <property type="term" value="C:U2-type catalytic step 1 spliceosome"/>
    <property type="evidence" value="ECO:0007669"/>
    <property type="project" value="TreeGrafter"/>
</dbReference>
<name>A0A915PJN8_9BILA</name>
<dbReference type="InterPro" id="IPR039171">
    <property type="entry name" value="Cwc2/Slt11"/>
</dbReference>
<protein>
    <submittedName>
        <fullName evidence="18">Pre-mRNA-splicing factor RBM22</fullName>
    </submittedName>
</protein>
<evidence type="ECO:0000256" key="2">
    <source>
        <dbReference type="ARBA" id="ARBA00007781"/>
    </source>
</evidence>
<dbReference type="InterPro" id="IPR035979">
    <property type="entry name" value="RBD_domain_sf"/>
</dbReference>
<evidence type="ECO:0000256" key="1">
    <source>
        <dbReference type="ARBA" id="ARBA00004123"/>
    </source>
</evidence>
<dbReference type="GO" id="GO:0003735">
    <property type="term" value="F:structural constituent of ribosome"/>
    <property type="evidence" value="ECO:0007669"/>
    <property type="project" value="InterPro"/>
</dbReference>
<dbReference type="PANTHER" id="PTHR14089">
    <property type="entry name" value="PRE-MRNA-SPLICING FACTOR RBM22"/>
    <property type="match status" value="1"/>
</dbReference>
<keyword evidence="9" id="KW-0689">Ribosomal protein</keyword>
<evidence type="ECO:0000256" key="11">
    <source>
        <dbReference type="ARBA" id="ARBA00023242"/>
    </source>
</evidence>
<dbReference type="InterPro" id="IPR000504">
    <property type="entry name" value="RRM_dom"/>
</dbReference>
<proteinExistence type="inferred from homology"/>